<dbReference type="InterPro" id="IPR036390">
    <property type="entry name" value="WH_DNA-bd_sf"/>
</dbReference>
<dbReference type="InterPro" id="IPR051446">
    <property type="entry name" value="HTH_trans_reg/aminotransferase"/>
</dbReference>
<evidence type="ECO:0000256" key="1">
    <source>
        <dbReference type="ARBA" id="ARBA00005384"/>
    </source>
</evidence>
<dbReference type="PROSITE" id="PS50949">
    <property type="entry name" value="HTH_GNTR"/>
    <property type="match status" value="1"/>
</dbReference>
<keyword evidence="8" id="KW-1185">Reference proteome</keyword>
<dbReference type="SUPFAM" id="SSF53383">
    <property type="entry name" value="PLP-dependent transferases"/>
    <property type="match status" value="1"/>
</dbReference>
<dbReference type="GO" id="GO:0003677">
    <property type="term" value="F:DNA binding"/>
    <property type="evidence" value="ECO:0007669"/>
    <property type="project" value="UniProtKB-KW"/>
</dbReference>
<dbReference type="InterPro" id="IPR000524">
    <property type="entry name" value="Tscrpt_reg_HTH_GntR"/>
</dbReference>
<dbReference type="CDD" id="cd07377">
    <property type="entry name" value="WHTH_GntR"/>
    <property type="match status" value="1"/>
</dbReference>
<evidence type="ECO:0000313" key="8">
    <source>
        <dbReference type="Proteomes" id="UP000036277"/>
    </source>
</evidence>
<evidence type="ECO:0000256" key="2">
    <source>
        <dbReference type="ARBA" id="ARBA00022898"/>
    </source>
</evidence>
<organism evidence="7 8">
    <name type="scientific">Xenorhabdus khoisanae</name>
    <dbReference type="NCBI Taxonomy" id="880157"/>
    <lineage>
        <taxon>Bacteria</taxon>
        <taxon>Pseudomonadati</taxon>
        <taxon>Pseudomonadota</taxon>
        <taxon>Gammaproteobacteria</taxon>
        <taxon>Enterobacterales</taxon>
        <taxon>Morganellaceae</taxon>
        <taxon>Xenorhabdus</taxon>
    </lineage>
</organism>
<dbReference type="Proteomes" id="UP000036277">
    <property type="component" value="Unassembled WGS sequence"/>
</dbReference>
<dbReference type="InterPro" id="IPR015421">
    <property type="entry name" value="PyrdxlP-dep_Trfase_major"/>
</dbReference>
<dbReference type="Pfam" id="PF00392">
    <property type="entry name" value="GntR"/>
    <property type="match status" value="1"/>
</dbReference>
<dbReference type="EMBL" id="LFCV01000030">
    <property type="protein sequence ID" value="KMJ46091.1"/>
    <property type="molecule type" value="Genomic_DNA"/>
</dbReference>
<keyword evidence="4" id="KW-0238">DNA-binding</keyword>
<reference evidence="7 8" key="1">
    <citation type="submission" date="2015-06" db="EMBL/GenBank/DDBJ databases">
        <title>Draft Whole-Genome Sequence of the Entomopathogenic Bacterium Xenorhabdus khoisanae.</title>
        <authorList>
            <person name="Naidoo S."/>
            <person name="Featherston J."/>
            <person name="Gray V.M."/>
        </authorList>
    </citation>
    <scope>NUCLEOTIDE SEQUENCE [LARGE SCALE GENOMIC DNA]</scope>
    <source>
        <strain evidence="7 8">MCB</strain>
    </source>
</reference>
<dbReference type="InterPro" id="IPR036388">
    <property type="entry name" value="WH-like_DNA-bd_sf"/>
</dbReference>
<dbReference type="InterPro" id="IPR015424">
    <property type="entry name" value="PyrdxlP-dep_Trfase"/>
</dbReference>
<comment type="caution">
    <text evidence="7">The sequence shown here is derived from an EMBL/GenBank/DDBJ whole genome shotgun (WGS) entry which is preliminary data.</text>
</comment>
<evidence type="ECO:0000256" key="3">
    <source>
        <dbReference type="ARBA" id="ARBA00023015"/>
    </source>
</evidence>
<dbReference type="OrthoDB" id="9808770at2"/>
<name>A0A0J5FV00_9GAMM</name>
<feature type="domain" description="HTH gntR-type" evidence="6">
    <location>
        <begin position="18"/>
        <end position="86"/>
    </location>
</feature>
<protein>
    <submittedName>
        <fullName evidence="7">GntR family transcriptional regulator</fullName>
    </submittedName>
</protein>
<gene>
    <name evidence="7" type="ORF">AB204_05860</name>
</gene>
<dbReference type="STRING" id="880157.AB204_05860"/>
<keyword evidence="3" id="KW-0805">Transcription regulation</keyword>
<dbReference type="InterPro" id="IPR004839">
    <property type="entry name" value="Aminotransferase_I/II_large"/>
</dbReference>
<evidence type="ECO:0000256" key="4">
    <source>
        <dbReference type="ARBA" id="ARBA00023125"/>
    </source>
</evidence>
<dbReference type="PANTHER" id="PTHR46577:SF1">
    <property type="entry name" value="HTH-TYPE TRANSCRIPTIONAL REGULATORY PROTEIN GABR"/>
    <property type="match status" value="1"/>
</dbReference>
<comment type="similarity">
    <text evidence="1">In the C-terminal section; belongs to the class-I pyridoxal-phosphate-dependent aminotransferase family.</text>
</comment>
<dbReference type="CDD" id="cd00609">
    <property type="entry name" value="AAT_like"/>
    <property type="match status" value="1"/>
</dbReference>
<dbReference type="SUPFAM" id="SSF46785">
    <property type="entry name" value="Winged helix' DNA-binding domain"/>
    <property type="match status" value="1"/>
</dbReference>
<dbReference type="RefSeq" id="WP_047962438.1">
    <property type="nucleotide sequence ID" value="NZ_CAWMBG010000030.1"/>
</dbReference>
<dbReference type="SMART" id="SM00345">
    <property type="entry name" value="HTH_GNTR"/>
    <property type="match status" value="1"/>
</dbReference>
<dbReference type="GO" id="GO:0030170">
    <property type="term" value="F:pyridoxal phosphate binding"/>
    <property type="evidence" value="ECO:0007669"/>
    <property type="project" value="InterPro"/>
</dbReference>
<dbReference type="Gene3D" id="1.10.10.10">
    <property type="entry name" value="Winged helix-like DNA-binding domain superfamily/Winged helix DNA-binding domain"/>
    <property type="match status" value="1"/>
</dbReference>
<evidence type="ECO:0000313" key="7">
    <source>
        <dbReference type="EMBL" id="KMJ46091.1"/>
    </source>
</evidence>
<dbReference type="Gene3D" id="3.40.640.10">
    <property type="entry name" value="Type I PLP-dependent aspartate aminotransferase-like (Major domain)"/>
    <property type="match status" value="1"/>
</dbReference>
<sequence>MKTTIFQSDTYLQRDISLPLYRQIYQRFVKSITQGILQPEQRVPSIRTLSSELKVSRSTIELAYTLLIEEGYLEARGQARTVVSSQIAGIHLKSPAILPPSEPETNNLSLFNGAASTQPQIYQLGLPALDLFPRKLWNTLSAKHIRLQSKQMFYPQATGYPPLQEAIASYLQLSRGISCAPQQVFITAGYRGALTLIGRTLLKPQDQVWLEDPCFPPGYHLLMQMGAEIVPIPVDQHGICVSFAQERAPDARLALVTPTHQSPLGVSLSMERRQALLAWAEQNNAFVIEDDYDSEFRYESRPQPSLASLGSENILYLGTFSKTLTPALRLAYLVVPPHLLPLFNTTCQIWHDGCPLLQQAVVADFIQEGHFTRHLRNMRTAYTQRRQIVTESLKHVFDTRLQFDIPASGLNLLARVEHHEDDIALAQRAREHQFGIAALSARSLGSDCGKGLLFGFANQTTQEEALKHAQNLQQCLCI</sequence>
<dbReference type="PANTHER" id="PTHR46577">
    <property type="entry name" value="HTH-TYPE TRANSCRIPTIONAL REGULATORY PROTEIN GABR"/>
    <property type="match status" value="1"/>
</dbReference>
<evidence type="ECO:0000256" key="5">
    <source>
        <dbReference type="ARBA" id="ARBA00023163"/>
    </source>
</evidence>
<dbReference type="PATRIC" id="fig|880157.4.peg.1225"/>
<accession>A0A0J5FV00</accession>
<proteinExistence type="inferred from homology"/>
<keyword evidence="2" id="KW-0663">Pyridoxal phosphate</keyword>
<evidence type="ECO:0000259" key="6">
    <source>
        <dbReference type="PROSITE" id="PS50949"/>
    </source>
</evidence>
<dbReference type="AlphaFoldDB" id="A0A0J5FV00"/>
<dbReference type="Pfam" id="PF00155">
    <property type="entry name" value="Aminotran_1_2"/>
    <property type="match status" value="1"/>
</dbReference>
<dbReference type="GO" id="GO:0003700">
    <property type="term" value="F:DNA-binding transcription factor activity"/>
    <property type="evidence" value="ECO:0007669"/>
    <property type="project" value="InterPro"/>
</dbReference>
<keyword evidence="5" id="KW-0804">Transcription</keyword>